<comment type="caution">
    <text evidence="19">The sequence shown here is derived from an EMBL/GenBank/DDBJ whole genome shotgun (WGS) entry which is preliminary data.</text>
</comment>
<organism evidence="19 20">
    <name type="scientific">Clostridium algidicarnis DSM 15099</name>
    <dbReference type="NCBI Taxonomy" id="1121295"/>
    <lineage>
        <taxon>Bacteria</taxon>
        <taxon>Bacillati</taxon>
        <taxon>Bacillota</taxon>
        <taxon>Clostridia</taxon>
        <taxon>Eubacteriales</taxon>
        <taxon>Clostridiaceae</taxon>
        <taxon>Clostridium</taxon>
    </lineage>
</organism>
<evidence type="ECO:0000256" key="11">
    <source>
        <dbReference type="ARBA" id="ARBA00044252"/>
    </source>
</evidence>
<dbReference type="STRING" id="37659.GCA_000703125_01706"/>
<evidence type="ECO:0000256" key="3">
    <source>
        <dbReference type="ARBA" id="ARBA00022670"/>
    </source>
</evidence>
<dbReference type="GO" id="GO:0005829">
    <property type="term" value="C:cytosol"/>
    <property type="evidence" value="ECO:0007669"/>
    <property type="project" value="TreeGrafter"/>
</dbReference>
<dbReference type="PANTHER" id="PTHR43501">
    <property type="entry name" value="CYTOSOL NON-SPECIFIC DIPEPTIDASE"/>
    <property type="match status" value="1"/>
</dbReference>
<evidence type="ECO:0000256" key="4">
    <source>
        <dbReference type="ARBA" id="ARBA00022723"/>
    </source>
</evidence>
<dbReference type="PANTHER" id="PTHR43501:SF1">
    <property type="entry name" value="CYTOSOL NON-SPECIFIC DIPEPTIDASE"/>
    <property type="match status" value="1"/>
</dbReference>
<evidence type="ECO:0000313" key="20">
    <source>
        <dbReference type="Proteomes" id="UP000239863"/>
    </source>
</evidence>
<evidence type="ECO:0000256" key="10">
    <source>
        <dbReference type="ARBA" id="ARBA00038976"/>
    </source>
</evidence>
<keyword evidence="3" id="KW-0645">Protease</keyword>
<evidence type="ECO:0000256" key="5">
    <source>
        <dbReference type="ARBA" id="ARBA00022801"/>
    </source>
</evidence>
<accession>A0A2S6G0C9</accession>
<protein>
    <recommendedName>
        <fullName evidence="13">Cytosol non-specific dipeptidase</fullName>
        <ecNumber evidence="10">3.4.13.18</ecNumber>
    </recommendedName>
    <alternativeName>
        <fullName evidence="16">Aminoacyl-histidine dipeptidase</fullName>
    </alternativeName>
    <alternativeName>
        <fullName evidence="15">Beta-alanyl-histidine dipeptidase</fullName>
    </alternativeName>
    <alternativeName>
        <fullName evidence="14">Carnosinase</fullName>
    </alternativeName>
    <alternativeName>
        <fullName evidence="11">Peptidase D</fullName>
    </alternativeName>
    <alternativeName>
        <fullName evidence="17">Xaa-His dipeptidase</fullName>
    </alternativeName>
</protein>
<dbReference type="EC" id="3.4.13.18" evidence="10"/>
<evidence type="ECO:0000256" key="12">
    <source>
        <dbReference type="ARBA" id="ARBA00061423"/>
    </source>
</evidence>
<evidence type="ECO:0000256" key="6">
    <source>
        <dbReference type="ARBA" id="ARBA00022833"/>
    </source>
</evidence>
<evidence type="ECO:0000256" key="13">
    <source>
        <dbReference type="ARBA" id="ARBA00071271"/>
    </source>
</evidence>
<reference evidence="19 20" key="1">
    <citation type="submission" date="2018-02" db="EMBL/GenBank/DDBJ databases">
        <title>Genomic Encyclopedia of Archaeal and Bacterial Type Strains, Phase II (KMG-II): from individual species to whole genera.</title>
        <authorList>
            <person name="Goeker M."/>
        </authorList>
    </citation>
    <scope>NUCLEOTIDE SEQUENCE [LARGE SCALE GENOMIC DNA]</scope>
    <source>
        <strain evidence="19 20">DSM 15099</strain>
    </source>
</reference>
<dbReference type="GO" id="GO:0070573">
    <property type="term" value="F:metallodipeptidase activity"/>
    <property type="evidence" value="ECO:0007669"/>
    <property type="project" value="TreeGrafter"/>
</dbReference>
<dbReference type="Proteomes" id="UP000239863">
    <property type="component" value="Unassembled WGS sequence"/>
</dbReference>
<dbReference type="OrthoDB" id="9773892at2"/>
<evidence type="ECO:0000256" key="7">
    <source>
        <dbReference type="ARBA" id="ARBA00023049"/>
    </source>
</evidence>
<sequence>MSFTSNLKPQNVFNFFEELTKIPHCSAEEKQISDYLVNFAKIRGLEVVQDKNLNVIIKKQGTKGYENAPTVIIQGHMDMVCEKSKDSSHDFSKDALELRLDGDHLYATNTTLGGDDGIAVAYGLALLDSDSIAHPPIELLITTEEETGMFGADALDPSSLKGKILLNIDAEEEGIYLVSCAGGVNSTVIFKPTFEETSKETVEIEISGLNGGHSGMEIIKQRANAVKLMGRVLNSLKKELSFNLVSMNGGSKHNAIARECNSIITVNSDEFTKVQDLCKKLEETFKNEFRVEDPNISINVSKSGKSKRQMSCEDTEKLITFLMTVPNGVQTVSKDIENLVESSLNIGILETCNDEVKFTISVRSSVKSLKYEISERIESLAKITGGNFTTSNEYPEWQYEEDSKIRELCIETHKKLFNEEPKIDAIHAGLECGLLKEKMQDTDMISFGPNLYDVHTPNEHLSVSSVERVWNFLQELLKNIK</sequence>
<dbReference type="AlphaFoldDB" id="A0A2S6G0C9"/>
<dbReference type="Pfam" id="PF07687">
    <property type="entry name" value="M20_dimer"/>
    <property type="match status" value="1"/>
</dbReference>
<dbReference type="PIRSF" id="PIRSF016599">
    <property type="entry name" value="Xaa-His_dipept"/>
    <property type="match status" value="1"/>
</dbReference>
<comment type="similarity">
    <text evidence="12">Belongs to the peptidase M20C family.</text>
</comment>
<dbReference type="CDD" id="cd03890">
    <property type="entry name" value="M20_pepD"/>
    <property type="match status" value="1"/>
</dbReference>
<dbReference type="PRINTS" id="PR00934">
    <property type="entry name" value="XHISDIPTASE"/>
</dbReference>
<name>A0A2S6G0C9_9CLOT</name>
<gene>
    <name evidence="19" type="ORF">BD821_102110</name>
</gene>
<keyword evidence="8" id="KW-0170">Cobalt</keyword>
<evidence type="ECO:0000256" key="1">
    <source>
        <dbReference type="ARBA" id="ARBA00001941"/>
    </source>
</evidence>
<dbReference type="GO" id="GO:0006508">
    <property type="term" value="P:proteolysis"/>
    <property type="evidence" value="ECO:0007669"/>
    <property type="project" value="UniProtKB-KW"/>
</dbReference>
<comment type="catalytic activity">
    <reaction evidence="9">
        <text>Hydrolysis of dipeptides, preferentially hydrophobic dipeptides including prolyl amino acids.</text>
        <dbReference type="EC" id="3.4.13.18"/>
    </reaction>
</comment>
<evidence type="ECO:0000256" key="9">
    <source>
        <dbReference type="ARBA" id="ARBA00036421"/>
    </source>
</evidence>
<keyword evidence="5" id="KW-0378">Hydrolase</keyword>
<evidence type="ECO:0000256" key="16">
    <source>
        <dbReference type="ARBA" id="ARBA00077688"/>
    </source>
</evidence>
<dbReference type="Gene3D" id="3.40.630.10">
    <property type="entry name" value="Zn peptidases"/>
    <property type="match status" value="2"/>
</dbReference>
<dbReference type="FunFam" id="3.40.630.10:FF:000015">
    <property type="entry name" value="Aminoacyl-histidine dipeptidase PepD"/>
    <property type="match status" value="1"/>
</dbReference>
<dbReference type="RefSeq" id="WP_104409215.1">
    <property type="nucleotide sequence ID" value="NZ_PTIS01000002.1"/>
</dbReference>
<dbReference type="SUPFAM" id="SSF53187">
    <property type="entry name" value="Zn-dependent exopeptidases"/>
    <property type="match status" value="1"/>
</dbReference>
<dbReference type="FunFam" id="3.40.630.10:FF:000072">
    <property type="entry name" value="Aminoacyl-histidine dipeptidase"/>
    <property type="match status" value="1"/>
</dbReference>
<comment type="cofactor">
    <cofactor evidence="1">
        <name>Co(2+)</name>
        <dbReference type="ChEBI" id="CHEBI:48828"/>
    </cofactor>
</comment>
<proteinExistence type="inferred from homology"/>
<evidence type="ECO:0000256" key="17">
    <source>
        <dbReference type="ARBA" id="ARBA00078074"/>
    </source>
</evidence>
<evidence type="ECO:0000256" key="15">
    <source>
        <dbReference type="ARBA" id="ARBA00076004"/>
    </source>
</evidence>
<dbReference type="GO" id="GO:0046872">
    <property type="term" value="F:metal ion binding"/>
    <property type="evidence" value="ECO:0007669"/>
    <property type="project" value="UniProtKB-KW"/>
</dbReference>
<dbReference type="Pfam" id="PF01546">
    <property type="entry name" value="Peptidase_M20"/>
    <property type="match status" value="1"/>
</dbReference>
<evidence type="ECO:0000256" key="2">
    <source>
        <dbReference type="ARBA" id="ARBA00001947"/>
    </source>
</evidence>
<dbReference type="InterPro" id="IPR002933">
    <property type="entry name" value="Peptidase_M20"/>
</dbReference>
<comment type="cofactor">
    <cofactor evidence="2">
        <name>Zn(2+)</name>
        <dbReference type="ChEBI" id="CHEBI:29105"/>
    </cofactor>
</comment>
<evidence type="ECO:0000259" key="18">
    <source>
        <dbReference type="Pfam" id="PF07687"/>
    </source>
</evidence>
<feature type="domain" description="Peptidase M20 dimerisation" evidence="18">
    <location>
        <begin position="205"/>
        <end position="289"/>
    </location>
</feature>
<keyword evidence="6" id="KW-0862">Zinc</keyword>
<keyword evidence="7" id="KW-0482">Metalloprotease</keyword>
<dbReference type="InterPro" id="IPR011650">
    <property type="entry name" value="Peptidase_M20_dimer"/>
</dbReference>
<evidence type="ECO:0000313" key="19">
    <source>
        <dbReference type="EMBL" id="PPK49196.1"/>
    </source>
</evidence>
<dbReference type="EMBL" id="PTIS01000002">
    <property type="protein sequence ID" value="PPK49196.1"/>
    <property type="molecule type" value="Genomic_DNA"/>
</dbReference>
<evidence type="ECO:0000256" key="14">
    <source>
        <dbReference type="ARBA" id="ARBA00075285"/>
    </source>
</evidence>
<dbReference type="NCBIfam" id="TIGR01893">
    <property type="entry name" value="aa-his-dipept"/>
    <property type="match status" value="1"/>
</dbReference>
<evidence type="ECO:0000256" key="8">
    <source>
        <dbReference type="ARBA" id="ARBA00023285"/>
    </source>
</evidence>
<keyword evidence="4" id="KW-0479">Metal-binding</keyword>
<dbReference type="InterPro" id="IPR001160">
    <property type="entry name" value="Peptidase_M20C"/>
</dbReference>